<name>A0ABP6LIX3_9ACTN</name>
<keyword evidence="2" id="KW-0472">Membrane</keyword>
<sequence length="191" mass="20165">MREAIPSEGPRLAASRAQAEAESRSVMRAESRGERPSRSTSVLAGSLMALLALFGLGLVTPAAAATPAHHKASRMTVAPAPESGRCDKKSLYSDRLSHVLDGRKKCGATTTFVQVSHTEQCGPDTFCSSTANCPPGTVVVGGGIGTNTFISNDVWLYETKPIGTTAWEGTYRNRTNITFPITAYAICAQSS</sequence>
<keyword evidence="2" id="KW-1133">Transmembrane helix</keyword>
<evidence type="ECO:0000256" key="1">
    <source>
        <dbReference type="SAM" id="MobiDB-lite"/>
    </source>
</evidence>
<reference evidence="4" key="1">
    <citation type="journal article" date="2019" name="Int. J. Syst. Evol. Microbiol.">
        <title>The Global Catalogue of Microorganisms (GCM) 10K type strain sequencing project: providing services to taxonomists for standard genome sequencing and annotation.</title>
        <authorList>
            <consortium name="The Broad Institute Genomics Platform"/>
            <consortium name="The Broad Institute Genome Sequencing Center for Infectious Disease"/>
            <person name="Wu L."/>
            <person name="Ma J."/>
        </authorList>
    </citation>
    <scope>NUCLEOTIDE SEQUENCE [LARGE SCALE GENOMIC DNA]</scope>
    <source>
        <strain evidence="4">JCM 9091</strain>
    </source>
</reference>
<gene>
    <name evidence="3" type="ORF">GCM10010448_24530</name>
</gene>
<feature type="region of interest" description="Disordered" evidence="1">
    <location>
        <begin position="1"/>
        <end position="39"/>
    </location>
</feature>
<dbReference type="Proteomes" id="UP001501532">
    <property type="component" value="Unassembled WGS sequence"/>
</dbReference>
<protein>
    <submittedName>
        <fullName evidence="3">Uncharacterized protein</fullName>
    </submittedName>
</protein>
<organism evidence="3 4">
    <name type="scientific">Streptomyces glomeratus</name>
    <dbReference type="NCBI Taxonomy" id="284452"/>
    <lineage>
        <taxon>Bacteria</taxon>
        <taxon>Bacillati</taxon>
        <taxon>Actinomycetota</taxon>
        <taxon>Actinomycetes</taxon>
        <taxon>Kitasatosporales</taxon>
        <taxon>Streptomycetaceae</taxon>
        <taxon>Streptomyces</taxon>
    </lineage>
</organism>
<evidence type="ECO:0000313" key="3">
    <source>
        <dbReference type="EMBL" id="GAA3041021.1"/>
    </source>
</evidence>
<evidence type="ECO:0000256" key="2">
    <source>
        <dbReference type="SAM" id="Phobius"/>
    </source>
</evidence>
<keyword evidence="2" id="KW-0812">Transmembrane</keyword>
<feature type="transmembrane region" description="Helical" evidence="2">
    <location>
        <begin position="42"/>
        <end position="65"/>
    </location>
</feature>
<evidence type="ECO:0000313" key="4">
    <source>
        <dbReference type="Proteomes" id="UP001501532"/>
    </source>
</evidence>
<feature type="compositionally biased region" description="Basic and acidic residues" evidence="1">
    <location>
        <begin position="19"/>
        <end position="37"/>
    </location>
</feature>
<proteinExistence type="predicted"/>
<keyword evidence="4" id="KW-1185">Reference proteome</keyword>
<dbReference type="EMBL" id="BAAAUF010000018">
    <property type="protein sequence ID" value="GAA3041021.1"/>
    <property type="molecule type" value="Genomic_DNA"/>
</dbReference>
<accession>A0ABP6LIX3</accession>
<comment type="caution">
    <text evidence="3">The sequence shown here is derived from an EMBL/GenBank/DDBJ whole genome shotgun (WGS) entry which is preliminary data.</text>
</comment>